<sequence length="515" mass="50619">MRAVLSLNMTKLLALLLVILPILVAVQANGSISNASHHHQRRMVRQRHIEARSAMSWLTKISSKASDWMFGSVHAPNLDKKDLPKPLVGGVAVMPKMPYPYATGMIPRLASETLSGNGLPGGWMCIHVTPPADVPKQADGGAGTRSGAQQFGGQRVGADGTAAGTVGGTAAGAAGAAGGLPGGVPGGMSGGYVGGAGPGTAGGAGGAAGGVAGGSGGGFAGGAGSSFGYPGGFGFGANTGYPGGQQGASTGSGPFVGGAGAGGMGGGMGAGTGSSGMGAGMGAGIGNGGMGAAMGAAMGNGMGSDTAAGMGGASYGVAGTGGNSAMAGGQGSTVPAGYIRYNGQLMTVDQYEQAIAGGGSPGTAASQQTLSRRDMLQTDTSTLFLNTFIHKRQASTSATDGDSDGDDSQAAPDGADASTQHKKPASNANAPKVLMCINGDPAVPAIKFNTMTGVRIRDASTQKDGVVDITNLPNYKMPWMPFLPTADMWGEQQNLMLDQEKMIETNMTMAPPPSR</sequence>
<reference evidence="3 4" key="1">
    <citation type="journal article" date="2006" name="Nature">
        <title>Insights from the genome of the biotrophic fungal plant pathogen Ustilago maydis.</title>
        <authorList>
            <person name="Kamper J."/>
            <person name="Kahmann R."/>
            <person name="Bolker M."/>
            <person name="Ma L.J."/>
            <person name="Brefort T."/>
            <person name="Saville B.J."/>
            <person name="Banuett F."/>
            <person name="Kronstad J.W."/>
            <person name="Gold S.E."/>
            <person name="Muller O."/>
            <person name="Perlin M.H."/>
            <person name="Wosten H.A."/>
            <person name="de Vries R."/>
            <person name="Ruiz-Herrera J."/>
            <person name="Reynaga-Pena C.G."/>
            <person name="Snetselaar K."/>
            <person name="McCann M."/>
            <person name="Perez-Martin J."/>
            <person name="Feldbrugge M."/>
            <person name="Basse C.W."/>
            <person name="Steinberg G."/>
            <person name="Ibeas J.I."/>
            <person name="Holloman W."/>
            <person name="Guzman P."/>
            <person name="Farman M."/>
            <person name="Stajich J.E."/>
            <person name="Sentandreu R."/>
            <person name="Gonzalez-Prieto J.M."/>
            <person name="Kennell J.C."/>
            <person name="Molina L."/>
            <person name="Schirawski J."/>
            <person name="Mendoza-Mendoza A."/>
            <person name="Greilinger D."/>
            <person name="Munch K."/>
            <person name="Rossel N."/>
            <person name="Scherer M."/>
            <person name="Vranes M."/>
            <person name="Ladendorf O."/>
            <person name="Vincon V."/>
            <person name="Fuchs U."/>
            <person name="Sandrock B."/>
            <person name="Meng S."/>
            <person name="Ho E.C."/>
            <person name="Cahill M.J."/>
            <person name="Boyce K.J."/>
            <person name="Klose J."/>
            <person name="Klosterman S.J."/>
            <person name="Deelstra H.J."/>
            <person name="Ortiz-Castellanos L."/>
            <person name="Li W."/>
            <person name="Sanchez-Alonso P."/>
            <person name="Schreier P.H."/>
            <person name="Hauser-Hahn I."/>
            <person name="Vaupel M."/>
            <person name="Koopmann E."/>
            <person name="Friedrich G."/>
            <person name="Voss H."/>
            <person name="Schluter T."/>
            <person name="Margolis J."/>
            <person name="Platt D."/>
            <person name="Swimmer C."/>
            <person name="Gnirke A."/>
            <person name="Chen F."/>
            <person name="Vysotskaia V."/>
            <person name="Mannhaupt G."/>
            <person name="Guldener U."/>
            <person name="Munsterkotter M."/>
            <person name="Haase D."/>
            <person name="Oesterheld M."/>
            <person name="Mewes H.W."/>
            <person name="Mauceli E.W."/>
            <person name="DeCaprio D."/>
            <person name="Wade C.M."/>
            <person name="Butler J."/>
            <person name="Young S."/>
            <person name="Jaffe D.B."/>
            <person name="Calvo S."/>
            <person name="Nusbaum C."/>
            <person name="Galagan J."/>
            <person name="Birren B.W."/>
        </authorList>
    </citation>
    <scope>NUCLEOTIDE SEQUENCE [LARGE SCALE GENOMIC DNA]</scope>
    <source>
        <strain evidence="4">DSM 14603 / FGSC 9021 / UM521</strain>
    </source>
</reference>
<accession>A0A0D1CU07</accession>
<dbReference type="VEuPathDB" id="FungiDB:UMAG_02475"/>
<feature type="region of interest" description="Disordered" evidence="1">
    <location>
        <begin position="394"/>
        <end position="426"/>
    </location>
</feature>
<feature type="signal peptide" evidence="2">
    <location>
        <begin position="1"/>
        <end position="28"/>
    </location>
</feature>
<dbReference type="PANTHER" id="PTHR40903:SF1">
    <property type="entry name" value="HYPHALLY REGULATED CELL WALL PROTEIN 3"/>
    <property type="match status" value="1"/>
</dbReference>
<feature type="region of interest" description="Disordered" evidence="1">
    <location>
        <begin position="137"/>
        <end position="156"/>
    </location>
</feature>
<proteinExistence type="predicted"/>
<keyword evidence="2" id="KW-0732">Signal</keyword>
<dbReference type="PANTHER" id="PTHR40903">
    <property type="entry name" value="GLYCINE-RICH CELL WALL STRUCTURAL PROTEIN 1-LIKE"/>
    <property type="match status" value="1"/>
</dbReference>
<dbReference type="EMBL" id="CM003144">
    <property type="protein sequence ID" value="KIS69963.1"/>
    <property type="molecule type" value="Genomic_DNA"/>
</dbReference>
<evidence type="ECO:0000313" key="4">
    <source>
        <dbReference type="Proteomes" id="UP000000561"/>
    </source>
</evidence>
<organism evidence="3 4">
    <name type="scientific">Mycosarcoma maydis</name>
    <name type="common">Corn smut fungus</name>
    <name type="synonym">Ustilago maydis</name>
    <dbReference type="NCBI Taxonomy" id="5270"/>
    <lineage>
        <taxon>Eukaryota</taxon>
        <taxon>Fungi</taxon>
        <taxon>Dikarya</taxon>
        <taxon>Basidiomycota</taxon>
        <taxon>Ustilaginomycotina</taxon>
        <taxon>Ustilaginomycetes</taxon>
        <taxon>Ustilaginales</taxon>
        <taxon>Ustilaginaceae</taxon>
        <taxon>Mycosarcoma</taxon>
    </lineage>
</organism>
<dbReference type="KEGG" id="uma:UMAG_02475"/>
<name>A0A0D1CU07_MYCMD</name>
<keyword evidence="4" id="KW-1185">Reference proteome</keyword>
<evidence type="ECO:0000313" key="3">
    <source>
        <dbReference type="EMBL" id="KIS69963.1"/>
    </source>
</evidence>
<dbReference type="STRING" id="237631.A0A0D1CU07"/>
<dbReference type="Proteomes" id="UP000000561">
    <property type="component" value="Chromosome 5"/>
</dbReference>
<dbReference type="AlphaFoldDB" id="A0A0D1CU07"/>
<feature type="chain" id="PRO_5002239983" evidence="2">
    <location>
        <begin position="29"/>
        <end position="515"/>
    </location>
</feature>
<dbReference type="InParanoid" id="A0A0D1CU07"/>
<dbReference type="GeneID" id="23563214"/>
<dbReference type="eggNOG" id="ENOG502QV37">
    <property type="taxonomic scope" value="Eukaryota"/>
</dbReference>
<feature type="compositionally biased region" description="Low complexity" evidence="1">
    <location>
        <begin position="408"/>
        <end position="418"/>
    </location>
</feature>
<evidence type="ECO:0000256" key="1">
    <source>
        <dbReference type="SAM" id="MobiDB-lite"/>
    </source>
</evidence>
<protein>
    <submittedName>
        <fullName evidence="3">Uncharacterized protein</fullName>
    </submittedName>
</protein>
<dbReference type="RefSeq" id="XP_011388756.1">
    <property type="nucleotide sequence ID" value="XM_011390454.1"/>
</dbReference>
<gene>
    <name evidence="3" type="ORF">UMAG_02475</name>
</gene>
<dbReference type="OMA" id="MCINGDP"/>
<dbReference type="OrthoDB" id="2556009at2759"/>
<evidence type="ECO:0000256" key="2">
    <source>
        <dbReference type="SAM" id="SignalP"/>
    </source>
</evidence>